<dbReference type="Gene3D" id="2.60.120.1440">
    <property type="match status" value="1"/>
</dbReference>
<feature type="transmembrane region" description="Helical" evidence="1">
    <location>
        <begin position="99"/>
        <end position="118"/>
    </location>
</feature>
<sequence>MVLTNIAAEKICLYQVATIQHYPHMDKNRLHTLIQKYIDQTATPAEQEELNNWYRQHNEDAEWKYLSAEAEERAGKEILQHLHRHIGQTAQPPVRRMRLYAGLAAACVAAVAITIWWLTSYNTGHISQPLAALNITTSAQTEENKFVVLPDSSTVILRPGSHITYHDTHKTRELTLEGEAYFDIRQRATQPFVIHTGKVKTTVMGTTFNIKAYSADSVTVSVISGSVKVSDAQNHTAVLHSRQEAVYDITTNLKKQEQPLAEGTIAWTKADMQFQELPYAQLAARLSRRYDVHISFKNPALEKCPITGRFSGTETLREVLDILSQTMGTTYTMQDRQVELDGSGCF</sequence>
<keyword evidence="1" id="KW-0472">Membrane</keyword>
<evidence type="ECO:0000259" key="3">
    <source>
        <dbReference type="Pfam" id="PF16344"/>
    </source>
</evidence>
<evidence type="ECO:0000313" key="5">
    <source>
        <dbReference type="Proteomes" id="UP000199045"/>
    </source>
</evidence>
<dbReference type="EMBL" id="FNBN01000002">
    <property type="protein sequence ID" value="SDF83806.1"/>
    <property type="molecule type" value="Genomic_DNA"/>
</dbReference>
<protein>
    <submittedName>
        <fullName evidence="4">Ferric-dicitrate binding protein FerR, regulates iron transport through sigma-19</fullName>
    </submittedName>
</protein>
<dbReference type="Gene3D" id="3.55.50.30">
    <property type="match status" value="1"/>
</dbReference>
<feature type="domain" description="Protein FecR C-terminal" evidence="3">
    <location>
        <begin position="272"/>
        <end position="338"/>
    </location>
</feature>
<organism evidence="4 5">
    <name type="scientific">Chitinophaga filiformis</name>
    <name type="common">Myxococcus filiformis</name>
    <name type="synonym">Flexibacter filiformis</name>
    <dbReference type="NCBI Taxonomy" id="104663"/>
    <lineage>
        <taxon>Bacteria</taxon>
        <taxon>Pseudomonadati</taxon>
        <taxon>Bacteroidota</taxon>
        <taxon>Chitinophagia</taxon>
        <taxon>Chitinophagales</taxon>
        <taxon>Chitinophagaceae</taxon>
        <taxon>Chitinophaga</taxon>
    </lineage>
</organism>
<proteinExistence type="predicted"/>
<feature type="domain" description="FecR protein" evidence="2">
    <location>
        <begin position="140"/>
        <end position="228"/>
    </location>
</feature>
<dbReference type="RefSeq" id="WP_089832059.1">
    <property type="nucleotide sequence ID" value="NZ_FNBN01000002.1"/>
</dbReference>
<evidence type="ECO:0000259" key="2">
    <source>
        <dbReference type="Pfam" id="PF04773"/>
    </source>
</evidence>
<dbReference type="PANTHER" id="PTHR30273:SF2">
    <property type="entry name" value="PROTEIN FECR"/>
    <property type="match status" value="1"/>
</dbReference>
<evidence type="ECO:0000256" key="1">
    <source>
        <dbReference type="SAM" id="Phobius"/>
    </source>
</evidence>
<accession>A0A1G7PBV5</accession>
<dbReference type="Pfam" id="PF16344">
    <property type="entry name" value="FecR_C"/>
    <property type="match status" value="1"/>
</dbReference>
<gene>
    <name evidence="4" type="ORF">SAMN04488121_1021137</name>
</gene>
<dbReference type="PANTHER" id="PTHR30273">
    <property type="entry name" value="PERIPLASMIC SIGNAL SENSOR AND SIGMA FACTOR ACTIVATOR FECR-RELATED"/>
    <property type="match status" value="1"/>
</dbReference>
<dbReference type="InterPro" id="IPR012373">
    <property type="entry name" value="Ferrdict_sens_TM"/>
</dbReference>
<dbReference type="AlphaFoldDB" id="A0A1G7PBV5"/>
<dbReference type="STRING" id="104663.SAMN04488121_1021137"/>
<dbReference type="InterPro" id="IPR032508">
    <property type="entry name" value="FecR_C"/>
</dbReference>
<dbReference type="Pfam" id="PF04773">
    <property type="entry name" value="FecR"/>
    <property type="match status" value="1"/>
</dbReference>
<dbReference type="GO" id="GO:0016989">
    <property type="term" value="F:sigma factor antagonist activity"/>
    <property type="evidence" value="ECO:0007669"/>
    <property type="project" value="TreeGrafter"/>
</dbReference>
<dbReference type="PIRSF" id="PIRSF018266">
    <property type="entry name" value="FecR"/>
    <property type="match status" value="1"/>
</dbReference>
<name>A0A1G7PBV5_CHIFI</name>
<dbReference type="OrthoDB" id="697544at2"/>
<reference evidence="4 5" key="1">
    <citation type="submission" date="2016-10" db="EMBL/GenBank/DDBJ databases">
        <authorList>
            <person name="de Groot N.N."/>
        </authorList>
    </citation>
    <scope>NUCLEOTIDE SEQUENCE [LARGE SCALE GENOMIC DNA]</scope>
    <source>
        <strain evidence="4 5">DSM 527</strain>
    </source>
</reference>
<keyword evidence="1" id="KW-0812">Transmembrane</keyword>
<dbReference type="InterPro" id="IPR006860">
    <property type="entry name" value="FecR"/>
</dbReference>
<dbReference type="Proteomes" id="UP000199045">
    <property type="component" value="Unassembled WGS sequence"/>
</dbReference>
<keyword evidence="1" id="KW-1133">Transmembrane helix</keyword>
<evidence type="ECO:0000313" key="4">
    <source>
        <dbReference type="EMBL" id="SDF83806.1"/>
    </source>
</evidence>